<dbReference type="Gene3D" id="3.40.50.720">
    <property type="entry name" value="NAD(P)-binding Rossmann-like Domain"/>
    <property type="match status" value="1"/>
</dbReference>
<dbReference type="PANTHER" id="PTHR43008:SF4">
    <property type="entry name" value="CHAIN DEHYDROGENASE, PUTATIVE (AFU_ORTHOLOGUE AFUA_4G08710)-RELATED"/>
    <property type="match status" value="1"/>
</dbReference>
<dbReference type="FunFam" id="3.40.50.720:FF:000084">
    <property type="entry name" value="Short-chain dehydrogenase reductase"/>
    <property type="match status" value="1"/>
</dbReference>
<proteinExistence type="inferred from homology"/>
<evidence type="ECO:0000256" key="3">
    <source>
        <dbReference type="RuleBase" id="RU000363"/>
    </source>
</evidence>
<organism evidence="4 5">
    <name type="scientific">Neobacillus bataviensis</name>
    <dbReference type="NCBI Taxonomy" id="220685"/>
    <lineage>
        <taxon>Bacteria</taxon>
        <taxon>Bacillati</taxon>
        <taxon>Bacillota</taxon>
        <taxon>Bacilli</taxon>
        <taxon>Bacillales</taxon>
        <taxon>Bacillaceae</taxon>
        <taxon>Neobacillus</taxon>
    </lineage>
</organism>
<protein>
    <submittedName>
        <fullName evidence="4">Cis-3,4-dihydrophenanthrene-3,4-diol dehydrogenase</fullName>
    </submittedName>
</protein>
<evidence type="ECO:0000313" key="5">
    <source>
        <dbReference type="Proteomes" id="UP000319671"/>
    </source>
</evidence>
<evidence type="ECO:0000313" key="4">
    <source>
        <dbReference type="EMBL" id="TWE01070.1"/>
    </source>
</evidence>
<comment type="similarity">
    <text evidence="1 3">Belongs to the short-chain dehydrogenases/reductases (SDR) family.</text>
</comment>
<dbReference type="InterPro" id="IPR036291">
    <property type="entry name" value="NAD(P)-bd_dom_sf"/>
</dbReference>
<dbReference type="PANTHER" id="PTHR43008">
    <property type="entry name" value="BENZIL REDUCTASE"/>
    <property type="match status" value="1"/>
</dbReference>
<reference evidence="4 5" key="1">
    <citation type="submission" date="2019-06" db="EMBL/GenBank/DDBJ databases">
        <title>Sorghum-associated microbial communities from plants grown in Nebraska, USA.</title>
        <authorList>
            <person name="Schachtman D."/>
        </authorList>
    </citation>
    <scope>NUCLEOTIDE SEQUENCE [LARGE SCALE GENOMIC DNA]</scope>
    <source>
        <strain evidence="4 5">2482</strain>
    </source>
</reference>
<accession>A0A561DCF1</accession>
<evidence type="ECO:0000256" key="1">
    <source>
        <dbReference type="ARBA" id="ARBA00006484"/>
    </source>
</evidence>
<dbReference type="GO" id="GO:0008206">
    <property type="term" value="P:bile acid metabolic process"/>
    <property type="evidence" value="ECO:0007669"/>
    <property type="project" value="UniProtKB-ARBA"/>
</dbReference>
<gene>
    <name evidence="4" type="ORF">FB550_106122</name>
</gene>
<name>A0A561DCF1_9BACI</name>
<dbReference type="AlphaFoldDB" id="A0A561DCF1"/>
<keyword evidence="5" id="KW-1185">Reference proteome</keyword>
<evidence type="ECO:0000256" key="2">
    <source>
        <dbReference type="ARBA" id="ARBA00023002"/>
    </source>
</evidence>
<keyword evidence="2" id="KW-0560">Oxidoreductase</keyword>
<sequence>MVKEKGADLMAQLSGKSIYLTGGASGIGRAVTEAFIKEGAAVTILDKSPVGLQELKQQFGEKVQCIEGDVTVYEDHVRAVETAVEFFGKLDVFVANAGVFDGFAKFEHVTPEAMSAAYDLLMDINVKGYFNGARASVAELKKTSGNMIFTVSGAGYYPDGGGVWYTASKHAQIGLMRQLAFELAPEVRVNAVAPGGTLTALHVIPPLEPFVKIVDNDTKEKSIKKRNPLQIAMKSEDHVGAYILLASDQARAITGEVISSDGGLAVRGLG</sequence>
<dbReference type="Proteomes" id="UP000319671">
    <property type="component" value="Unassembled WGS sequence"/>
</dbReference>
<dbReference type="InterPro" id="IPR002347">
    <property type="entry name" value="SDR_fam"/>
</dbReference>
<dbReference type="PRINTS" id="PR00081">
    <property type="entry name" value="GDHRDH"/>
</dbReference>
<dbReference type="Pfam" id="PF00106">
    <property type="entry name" value="adh_short"/>
    <property type="match status" value="1"/>
</dbReference>
<dbReference type="SUPFAM" id="SSF51735">
    <property type="entry name" value="NAD(P)-binding Rossmann-fold domains"/>
    <property type="match status" value="1"/>
</dbReference>
<dbReference type="EMBL" id="VIVN01000006">
    <property type="protein sequence ID" value="TWE01070.1"/>
    <property type="molecule type" value="Genomic_DNA"/>
</dbReference>
<dbReference type="GO" id="GO:0050664">
    <property type="term" value="F:oxidoreductase activity, acting on NAD(P)H, oxygen as acceptor"/>
    <property type="evidence" value="ECO:0007669"/>
    <property type="project" value="TreeGrafter"/>
</dbReference>
<dbReference type="PRINTS" id="PR00080">
    <property type="entry name" value="SDRFAMILY"/>
</dbReference>
<comment type="caution">
    <text evidence="4">The sequence shown here is derived from an EMBL/GenBank/DDBJ whole genome shotgun (WGS) entry which is preliminary data.</text>
</comment>